<dbReference type="Pfam" id="PF10404">
    <property type="entry name" value="BHD_2"/>
    <property type="match status" value="1"/>
</dbReference>
<dbReference type="InterPro" id="IPR018328">
    <property type="entry name" value="Rad4_beta-hairpin_dom3"/>
</dbReference>
<dbReference type="Pfam" id="PF10403">
    <property type="entry name" value="BHD_1"/>
    <property type="match status" value="1"/>
</dbReference>
<dbReference type="GO" id="GO:0003684">
    <property type="term" value="F:damaged DNA binding"/>
    <property type="evidence" value="ECO:0007669"/>
    <property type="project" value="InterPro"/>
</dbReference>
<dbReference type="OrthoDB" id="300780at2759"/>
<evidence type="ECO:0000256" key="5">
    <source>
        <dbReference type="ARBA" id="ARBA00023204"/>
    </source>
</evidence>
<dbReference type="Gene3D" id="3.90.260.10">
    <property type="entry name" value="Transglutaminase-like"/>
    <property type="match status" value="1"/>
</dbReference>
<dbReference type="GO" id="GO:0006289">
    <property type="term" value="P:nucleotide-excision repair"/>
    <property type="evidence" value="ECO:0007669"/>
    <property type="project" value="InterPro"/>
</dbReference>
<evidence type="ECO:0008006" key="13">
    <source>
        <dbReference type="Google" id="ProtNLM"/>
    </source>
</evidence>
<evidence type="ECO:0000259" key="10">
    <source>
        <dbReference type="SMART" id="SM01032"/>
    </source>
</evidence>
<gene>
    <name evidence="11" type="ORF">H109_05235</name>
</gene>
<feature type="compositionally biased region" description="Basic residues" evidence="7">
    <location>
        <begin position="1"/>
        <end position="22"/>
    </location>
</feature>
<evidence type="ECO:0000256" key="2">
    <source>
        <dbReference type="ARBA" id="ARBA00009525"/>
    </source>
</evidence>
<evidence type="ECO:0000256" key="3">
    <source>
        <dbReference type="ARBA" id="ARBA00022763"/>
    </source>
</evidence>
<comment type="subcellular location">
    <subcellularLocation>
        <location evidence="1">Nucleus</location>
    </subcellularLocation>
</comment>
<evidence type="ECO:0000313" key="12">
    <source>
        <dbReference type="Proteomes" id="UP000024533"/>
    </source>
</evidence>
<feature type="region of interest" description="Disordered" evidence="7">
    <location>
        <begin position="1"/>
        <end position="96"/>
    </location>
</feature>
<dbReference type="InterPro" id="IPR042488">
    <property type="entry name" value="Rad4_BHD3_sf"/>
</dbReference>
<dbReference type="AlphaFoldDB" id="A0A059J4Q2"/>
<feature type="compositionally biased region" description="Basic and acidic residues" evidence="7">
    <location>
        <begin position="67"/>
        <end position="87"/>
    </location>
</feature>
<evidence type="ECO:0000259" key="8">
    <source>
        <dbReference type="SMART" id="SM01030"/>
    </source>
</evidence>
<dbReference type="InterPro" id="IPR018325">
    <property type="entry name" value="Rad4/PNGase_transGLS-fold"/>
</dbReference>
<evidence type="ECO:0000259" key="9">
    <source>
        <dbReference type="SMART" id="SM01031"/>
    </source>
</evidence>
<dbReference type="PANTHER" id="PTHR12135">
    <property type="entry name" value="DNA REPAIR PROTEIN XP-C / RAD4"/>
    <property type="match status" value="1"/>
</dbReference>
<keyword evidence="3" id="KW-0227">DNA damage</keyword>
<dbReference type="InterPro" id="IPR018326">
    <property type="entry name" value="Rad4_beta-hairpin_dom1"/>
</dbReference>
<dbReference type="Gene3D" id="3.30.60.290">
    <property type="entry name" value="Rad4, beta-hairpin domain BHD2"/>
    <property type="match status" value="1"/>
</dbReference>
<dbReference type="InterPro" id="IPR018026">
    <property type="entry name" value="DNA_repair_Rad4-like"/>
</dbReference>
<comment type="similarity">
    <text evidence="2">Belongs to the XPC family.</text>
</comment>
<dbReference type="InterPro" id="IPR018327">
    <property type="entry name" value="BHD_2"/>
</dbReference>
<evidence type="ECO:0000256" key="7">
    <source>
        <dbReference type="SAM" id="MobiDB-lite"/>
    </source>
</evidence>
<dbReference type="Pfam" id="PF03835">
    <property type="entry name" value="Rad4"/>
    <property type="match status" value="1"/>
</dbReference>
<organism evidence="11 12">
    <name type="scientific">Trichophyton interdigitale (strain MR816)</name>
    <dbReference type="NCBI Taxonomy" id="1215338"/>
    <lineage>
        <taxon>Eukaryota</taxon>
        <taxon>Fungi</taxon>
        <taxon>Dikarya</taxon>
        <taxon>Ascomycota</taxon>
        <taxon>Pezizomycotina</taxon>
        <taxon>Eurotiomycetes</taxon>
        <taxon>Eurotiomycetidae</taxon>
        <taxon>Onygenales</taxon>
        <taxon>Arthrodermataceae</taxon>
        <taxon>Trichophyton</taxon>
    </lineage>
</organism>
<accession>A0A059J4Q2</accession>
<dbReference type="GO" id="GO:0003697">
    <property type="term" value="F:single-stranded DNA binding"/>
    <property type="evidence" value="ECO:0007669"/>
    <property type="project" value="TreeGrafter"/>
</dbReference>
<keyword evidence="5" id="KW-0234">DNA repair</keyword>
<dbReference type="InterPro" id="IPR004583">
    <property type="entry name" value="DNA_repair_Rad4"/>
</dbReference>
<dbReference type="EMBL" id="AOKY01000333">
    <property type="protein sequence ID" value="KDB22856.1"/>
    <property type="molecule type" value="Genomic_DNA"/>
</dbReference>
<feature type="domain" description="Rad4 beta-hairpin" evidence="9">
    <location>
        <begin position="572"/>
        <end position="629"/>
    </location>
</feature>
<proteinExistence type="inferred from homology"/>
<dbReference type="Pfam" id="PF10405">
    <property type="entry name" value="BHD_3"/>
    <property type="match status" value="1"/>
</dbReference>
<feature type="domain" description="Rad4 beta-hairpin" evidence="8">
    <location>
        <begin position="508"/>
        <end position="570"/>
    </location>
</feature>
<feature type="region of interest" description="Disordered" evidence="7">
    <location>
        <begin position="805"/>
        <end position="942"/>
    </location>
</feature>
<feature type="compositionally biased region" description="Basic and acidic residues" evidence="7">
    <location>
        <begin position="911"/>
        <end position="921"/>
    </location>
</feature>
<dbReference type="OMA" id="IPEWLMS"/>
<dbReference type="NCBIfam" id="TIGR00605">
    <property type="entry name" value="rad4"/>
    <property type="match status" value="1"/>
</dbReference>
<dbReference type="SMART" id="SM01030">
    <property type="entry name" value="BHD_1"/>
    <property type="match status" value="1"/>
</dbReference>
<feature type="compositionally biased region" description="Low complexity" evidence="7">
    <location>
        <begin position="349"/>
        <end position="361"/>
    </location>
</feature>
<dbReference type="InterPro" id="IPR036985">
    <property type="entry name" value="Transglutaminase-like_sf"/>
</dbReference>
<keyword evidence="6" id="KW-0539">Nucleus</keyword>
<dbReference type="Proteomes" id="UP000024533">
    <property type="component" value="Unassembled WGS sequence"/>
</dbReference>
<reference evidence="11 12" key="1">
    <citation type="submission" date="2014-02" db="EMBL/GenBank/DDBJ databases">
        <title>The Genome Sequence of Trichophyton interdigitale MR816.</title>
        <authorList>
            <consortium name="The Broad Institute Genomics Platform"/>
            <person name="Cuomo C.A."/>
            <person name="White T.C."/>
            <person name="Graser Y."/>
            <person name="Martinez-Rossi N."/>
            <person name="Heitman J."/>
            <person name="Young S.K."/>
            <person name="Zeng Q."/>
            <person name="Gargeya S."/>
            <person name="Abouelleil A."/>
            <person name="Alvarado L."/>
            <person name="Chapman S.B."/>
            <person name="Gainer-Dewar J."/>
            <person name="Goldberg J."/>
            <person name="Griggs A."/>
            <person name="Gujja S."/>
            <person name="Hansen M."/>
            <person name="Howarth C."/>
            <person name="Imamovic A."/>
            <person name="Larimer J."/>
            <person name="Martinez D."/>
            <person name="Murphy C."/>
            <person name="Pearson M.D."/>
            <person name="Persinoti G."/>
            <person name="Poon T."/>
            <person name="Priest M."/>
            <person name="Roberts A.D."/>
            <person name="Saif S."/>
            <person name="Shea T.D."/>
            <person name="Sykes S.N."/>
            <person name="Wortman J."/>
            <person name="Nusbaum C."/>
            <person name="Birren B."/>
        </authorList>
    </citation>
    <scope>NUCLEOTIDE SEQUENCE [LARGE SCALE GENOMIC DNA]</scope>
    <source>
        <strain evidence="11 12">MR816</strain>
    </source>
</reference>
<evidence type="ECO:0000256" key="1">
    <source>
        <dbReference type="ARBA" id="ARBA00004123"/>
    </source>
</evidence>
<dbReference type="Gene3D" id="2.20.20.110">
    <property type="entry name" value="Rad4, beta-hairpin domain BHD1"/>
    <property type="match status" value="1"/>
</dbReference>
<dbReference type="GO" id="GO:0000111">
    <property type="term" value="C:nucleotide-excision repair factor 2 complex"/>
    <property type="evidence" value="ECO:0007669"/>
    <property type="project" value="TreeGrafter"/>
</dbReference>
<protein>
    <recommendedName>
        <fullName evidence="13">Rad4 beta-hairpin domain-containing protein</fullName>
    </recommendedName>
</protein>
<sequence length="942" mass="105313">MAKKSHSPATHRARRGGLRRRISSPGSPENGNDDIPEIYQEMLNESRALPQALPHRNNPPHKRRRIGERGEIKAVEGTNKSEEEKETAAAMPPQTIYDLDASDEESEPEWEDVSLPGPSTASVLPSILPEGHDIEQEPLQITLGKEEAGQGKKGPVTRRKPVTGAEKKLRLEIHKVHVLCLLGHVRLRNTWCNDEETQKKLRRILSKRIIMCLNPKEDLPQFTRSTTFADGLLQSSEAFRRRFRVTGPGMRRPYWLENCSAAQDPTALQGSTEILQSKIDFRRHAEILQGSRDFGAQLFCAMLRGVGVDTRLVCSLQTLPFTGVAKGESPKKRTKGYIVVSEDDDSSSSVTAAAKVATTDTTTHRRIGQPQFSSRHTRSPAPQARDDAPHSDSLFPVFWVEVFNHAMQKWVCVDPLVTNTVGKPALFEPPASDKYNNMNYVIAFNEDGFARDVTRRYVKSFNSKTRKARVESTKEGEKWWNHTLHALESPFPEDRDQLELGELTAKAASEGMPKSVQDFKNHPVYALEQHLRWNEVIYPKREIGKVGLSKLSLNKKAPPLESVYRRTDVHSVKSADGWYRQGRKVKAGEQPLKRVKARGQVRQHIFNTDEEAPETPMYAAYQTELYIPEPVVDGKVPRNEYGNIDVYIPSMIPRGGFHLRHPDAAEAAKLLRIDYADAVVGFKFKKRHGTAIIDGIVAATEYREALEAIILGINDERQQAEETRRTMAALHMWKLFLIKLRVLERVNSYRVEGDDTRGDLVQSAQEAEEQGGGFLPENDPIGPMIPPTAEDSIDEPYILHESVETSGNLQESIGGGFLVEPEPPQQASAGEIAHGRLQGREPVPSASHSRYTLSVVPEQDQARRHLSITSIGPEPQDNVEPGSSQPADGTRSAPMTISSPEREVSGLPELVHVDSDSDIDRSSMISHDPEDDDAEPEWLLSD</sequence>
<dbReference type="HOGENOM" id="CLU_003639_1_1_1"/>
<feature type="domain" description="Rad4 beta-hairpin" evidence="10">
    <location>
        <begin position="636"/>
        <end position="710"/>
    </location>
</feature>
<dbReference type="SMART" id="SM01032">
    <property type="entry name" value="BHD_3"/>
    <property type="match status" value="1"/>
</dbReference>
<dbReference type="InterPro" id="IPR038765">
    <property type="entry name" value="Papain-like_cys_pep_sf"/>
</dbReference>
<evidence type="ECO:0000256" key="4">
    <source>
        <dbReference type="ARBA" id="ARBA00023125"/>
    </source>
</evidence>
<dbReference type="PANTHER" id="PTHR12135:SF0">
    <property type="entry name" value="DNA REPAIR PROTEIN COMPLEMENTING XP-C CELLS"/>
    <property type="match status" value="1"/>
</dbReference>
<evidence type="ECO:0000313" key="11">
    <source>
        <dbReference type="EMBL" id="KDB22856.1"/>
    </source>
</evidence>
<feature type="region of interest" description="Disordered" evidence="7">
    <location>
        <begin position="349"/>
        <end position="389"/>
    </location>
</feature>
<keyword evidence="4" id="KW-0238">DNA-binding</keyword>
<comment type="caution">
    <text evidence="11">The sequence shown here is derived from an EMBL/GenBank/DDBJ whole genome shotgun (WGS) entry which is preliminary data.</text>
</comment>
<evidence type="ECO:0000256" key="6">
    <source>
        <dbReference type="ARBA" id="ARBA00023242"/>
    </source>
</evidence>
<dbReference type="GO" id="GO:0006298">
    <property type="term" value="P:mismatch repair"/>
    <property type="evidence" value="ECO:0007669"/>
    <property type="project" value="TreeGrafter"/>
</dbReference>
<dbReference type="STRING" id="1215338.A0A059J4Q2"/>
<dbReference type="GO" id="GO:0005737">
    <property type="term" value="C:cytoplasm"/>
    <property type="evidence" value="ECO:0007669"/>
    <property type="project" value="TreeGrafter"/>
</dbReference>
<dbReference type="Gene3D" id="3.30.70.2460">
    <property type="entry name" value="Rad4, beta-hairpin domain BHD3"/>
    <property type="match status" value="1"/>
</dbReference>
<dbReference type="SMART" id="SM01031">
    <property type="entry name" value="BHD_2"/>
    <property type="match status" value="1"/>
</dbReference>
<feature type="compositionally biased region" description="Polar residues" evidence="7">
    <location>
        <begin position="881"/>
        <end position="899"/>
    </location>
</feature>
<dbReference type="GO" id="GO:0071942">
    <property type="term" value="C:XPC complex"/>
    <property type="evidence" value="ECO:0007669"/>
    <property type="project" value="TreeGrafter"/>
</dbReference>
<name>A0A059J4Q2_TRIIM</name>
<keyword evidence="12" id="KW-1185">Reference proteome</keyword>
<dbReference type="SUPFAM" id="SSF54001">
    <property type="entry name" value="Cysteine proteinases"/>
    <property type="match status" value="1"/>
</dbReference>